<organism evidence="2 3">
    <name type="scientific">Lysobacter arenosi</name>
    <dbReference type="NCBI Taxonomy" id="2795387"/>
    <lineage>
        <taxon>Bacteria</taxon>
        <taxon>Pseudomonadati</taxon>
        <taxon>Pseudomonadota</taxon>
        <taxon>Gammaproteobacteria</taxon>
        <taxon>Lysobacterales</taxon>
        <taxon>Lysobacteraceae</taxon>
        <taxon>Lysobacter</taxon>
    </lineage>
</organism>
<feature type="chain" id="PRO_5045383944" evidence="1">
    <location>
        <begin position="20"/>
        <end position="275"/>
    </location>
</feature>
<protein>
    <submittedName>
        <fullName evidence="2">Uncharacterized protein</fullName>
    </submittedName>
</protein>
<evidence type="ECO:0000313" key="3">
    <source>
        <dbReference type="Proteomes" id="UP000663400"/>
    </source>
</evidence>
<keyword evidence="1" id="KW-0732">Signal</keyword>
<dbReference type="Proteomes" id="UP000663400">
    <property type="component" value="Chromosome"/>
</dbReference>
<feature type="signal peptide" evidence="1">
    <location>
        <begin position="1"/>
        <end position="19"/>
    </location>
</feature>
<proteinExistence type="predicted"/>
<sequence length="275" mass="29188">MRLAMTCAVSVALMFTADAAAQMRAGQPQVLAPTPRSAPQAVTPWSVLRGKLGTRNRVMLLWDAELDSEVNTRYREVETLDRRVQGAAAQVDGVVDSASGPVGVAVAGGSAQLQQRSEKFVEGDAPSRTSLSAGERAMQSEFMAQLRQGGVRFIDRTLATRLAGKSVQGDRPNVHAIETQALIGHADYLMEVSSVADAQVQSGRRYHVSLRSVANGEILLDFDTAADVDDAGVLPYVAGAGGFERAAPPAPTSADTARVLARETGRRMADMPVAR</sequence>
<dbReference type="EMBL" id="CP071517">
    <property type="protein sequence ID" value="QSX73860.1"/>
    <property type="molecule type" value="Genomic_DNA"/>
</dbReference>
<dbReference type="RefSeq" id="WP_200607240.1">
    <property type="nucleotide sequence ID" value="NZ_CP071517.1"/>
</dbReference>
<keyword evidence="3" id="KW-1185">Reference proteome</keyword>
<accession>A0ABX7R792</accession>
<gene>
    <name evidence="2" type="ORF">HIV01_011525</name>
</gene>
<evidence type="ECO:0000256" key="1">
    <source>
        <dbReference type="SAM" id="SignalP"/>
    </source>
</evidence>
<reference evidence="2 3" key="1">
    <citation type="submission" date="2021-02" db="EMBL/GenBank/DDBJ databases">
        <title>Lysobacter arenosi sp. nov., isolated from soil of gangwondo yeongwol, south Korea.</title>
        <authorList>
            <person name="Kim K.R."/>
            <person name="Kim K.H."/>
            <person name="Jeon C.O."/>
        </authorList>
    </citation>
    <scope>NUCLEOTIDE SEQUENCE [LARGE SCALE GENOMIC DNA]</scope>
    <source>
        <strain evidence="2 3">R7</strain>
    </source>
</reference>
<name>A0ABX7R792_9GAMM</name>
<evidence type="ECO:0000313" key="2">
    <source>
        <dbReference type="EMBL" id="QSX73860.1"/>
    </source>
</evidence>